<feature type="domain" description="NADP-dependent oxidoreductase" evidence="4">
    <location>
        <begin position="28"/>
        <end position="327"/>
    </location>
</feature>
<dbReference type="EMBL" id="JBHTLY010000001">
    <property type="protein sequence ID" value="MFD1200341.1"/>
    <property type="molecule type" value="Genomic_DNA"/>
</dbReference>
<dbReference type="InterPro" id="IPR005399">
    <property type="entry name" value="K_chnl_volt-dep_bsu_KCNAB-rel"/>
</dbReference>
<evidence type="ECO:0000313" key="5">
    <source>
        <dbReference type="EMBL" id="MFD1200341.1"/>
    </source>
</evidence>
<dbReference type="RefSeq" id="WP_343958448.1">
    <property type="nucleotide sequence ID" value="NZ_BAAAKZ010000003.1"/>
</dbReference>
<name>A0ABW3THY5_9MICO</name>
<evidence type="ECO:0000256" key="1">
    <source>
        <dbReference type="ARBA" id="ARBA00006515"/>
    </source>
</evidence>
<evidence type="ECO:0000256" key="3">
    <source>
        <dbReference type="ARBA" id="ARBA00023002"/>
    </source>
</evidence>
<dbReference type="PANTHER" id="PTHR43150">
    <property type="entry name" value="HYPERKINETIC, ISOFORM M"/>
    <property type="match status" value="1"/>
</dbReference>
<accession>A0ABW3THY5</accession>
<proteinExistence type="inferred from homology"/>
<comment type="caution">
    <text evidence="5">The sequence shown here is derived from an EMBL/GenBank/DDBJ whole genome shotgun (WGS) entry which is preliminary data.</text>
</comment>
<dbReference type="InterPro" id="IPR023210">
    <property type="entry name" value="NADP_OxRdtase_dom"/>
</dbReference>
<evidence type="ECO:0000313" key="6">
    <source>
        <dbReference type="Proteomes" id="UP001597181"/>
    </source>
</evidence>
<dbReference type="PANTHER" id="PTHR43150:SF4">
    <property type="entry name" value="L-GLYCERALDEHYDE 3-PHOSPHATE REDUCTASE"/>
    <property type="match status" value="1"/>
</dbReference>
<comment type="similarity">
    <text evidence="1">Belongs to the shaker potassium channel beta subunit family.</text>
</comment>
<dbReference type="Gene3D" id="3.20.20.100">
    <property type="entry name" value="NADP-dependent oxidoreductase domain"/>
    <property type="match status" value="1"/>
</dbReference>
<protein>
    <submittedName>
        <fullName evidence="5">Aldo/keto reductase</fullName>
    </submittedName>
</protein>
<reference evidence="6" key="1">
    <citation type="journal article" date="2019" name="Int. J. Syst. Evol. Microbiol.">
        <title>The Global Catalogue of Microorganisms (GCM) 10K type strain sequencing project: providing services to taxonomists for standard genome sequencing and annotation.</title>
        <authorList>
            <consortium name="The Broad Institute Genomics Platform"/>
            <consortium name="The Broad Institute Genome Sequencing Center for Infectious Disease"/>
            <person name="Wu L."/>
            <person name="Ma J."/>
        </authorList>
    </citation>
    <scope>NUCLEOTIDE SEQUENCE [LARGE SCALE GENOMIC DNA]</scope>
    <source>
        <strain evidence="6">CCUG 50213</strain>
    </source>
</reference>
<keyword evidence="3" id="KW-0560">Oxidoreductase</keyword>
<keyword evidence="2" id="KW-0521">NADP</keyword>
<keyword evidence="6" id="KW-1185">Reference proteome</keyword>
<dbReference type="Proteomes" id="UP001597181">
    <property type="component" value="Unassembled WGS sequence"/>
</dbReference>
<dbReference type="SUPFAM" id="SSF51430">
    <property type="entry name" value="NAD(P)-linked oxidoreductase"/>
    <property type="match status" value="1"/>
</dbReference>
<sequence length="360" mass="38603">MSYAASPERYDRTPIRRSGRSGLQLPALSLGLWQNFGNTRDPLTQRSTVLDAFDAGVFHFDLANNYGPLGGQAEINFGRILREDLAAHRDEIVISTKAGWAMQAGPFGTGGSRKYLVESLDRSLQRMDVDRVDVFYHHRPDPETPLAETAAALDFIVRSGRAHYVGISSYGAEASREMAALLRGLGTPLAIHQPSYSMMNRWIEADGLLDVAAEEGFGVIGFSPLAQGMLTDKYLAGIPEGSRAAAGGSFNSQALTGEVIERLRGLAAIAEARGQSLAQLAISWALRDARVTSLVAGASSSAQFTENLAALARTDFTAAEVAEIDEFAVDAGIDLWREARLGGPLPDISAVDRAPLAELP</sequence>
<evidence type="ECO:0000259" key="4">
    <source>
        <dbReference type="Pfam" id="PF00248"/>
    </source>
</evidence>
<evidence type="ECO:0000256" key="2">
    <source>
        <dbReference type="ARBA" id="ARBA00022857"/>
    </source>
</evidence>
<organism evidence="5 6">
    <name type="scientific">Leucobacter albus</name>
    <dbReference type="NCBI Taxonomy" id="272210"/>
    <lineage>
        <taxon>Bacteria</taxon>
        <taxon>Bacillati</taxon>
        <taxon>Actinomycetota</taxon>
        <taxon>Actinomycetes</taxon>
        <taxon>Micrococcales</taxon>
        <taxon>Microbacteriaceae</taxon>
        <taxon>Leucobacter</taxon>
    </lineage>
</organism>
<dbReference type="Pfam" id="PF00248">
    <property type="entry name" value="Aldo_ket_red"/>
    <property type="match status" value="1"/>
</dbReference>
<dbReference type="InterPro" id="IPR036812">
    <property type="entry name" value="NAD(P)_OxRdtase_dom_sf"/>
</dbReference>
<gene>
    <name evidence="5" type="ORF">ACFQ3U_00335</name>
</gene>